<dbReference type="EMBL" id="BMAT01014024">
    <property type="protein sequence ID" value="GFS25139.1"/>
    <property type="molecule type" value="Genomic_DNA"/>
</dbReference>
<dbReference type="Proteomes" id="UP000762676">
    <property type="component" value="Unassembled WGS sequence"/>
</dbReference>
<sequence>SKVCYKVRWKGYGPEADTWQPKLDLYNVQDMVDEYKKQKAETARKKRQQMAQKSVKETCENVEKFAKAAASGQRRPLLENSSDEDGNDYDPEYGTVKDKFWKDLELGRHQNHIDVFGLDLYSKVKGCRRAAHADAVVNIQKQQQPIKPETNASGLKTPDLTQKSSVKLKLQRMCGKKNQFKASSSASGLSVSNKKSLPQRITNAVSRAKKRSSDPFSASGYTSAKRSRRSKEAKAIKGSSSSSVSSETVGVVNTSDILSTTLPATLTDSASTSSLTSTSCASEGPSVSVSNVDISASPNAPGQCSDKTGEMLCEVFKTPGKADTRPPNCLGQQLIAEEDVIKAEEIVKLRSDENFPCLQSEVNGAAVTKSNLCTENNLSEGPTGFAEGQKAEFEILKPLTSDIEKSAAIVRSHDQECLWGGACNRSDCRSNRRRNMKNGQGENTKGCGSGQPKGKAVEESVSSESVSSSTSTTTSSSTASPLTPSKRLSSSSSAAQAYHPSTSFQGQNPSGTSKNSLPSKQPQMSSSSSSTLAGTGSSSTGEASKASVPRSLFSSSRTHSSDSSFDESPQSGCPPAAQLNKQVVSETFQRVNNPSSRAQSEATGGSFSPGKGLVSSTTTRQPHGHRNLQGQRKSGAASSDITERPGLFSEGNSAFSFARQDSGFAGDSPGSATVFPSPTGSVNLSSPGKENFRSVVGASLVGLSQPVSSSTSRLGYQVPLPMEVERVDVQPDSTVATGSGSPVPMSNHPRSGAEPQETWVSGRKRNVDLPLEKIPSPNSKKDSDIDRRISTLTCDDLEDFIDQGEERFGQKESSFITNADLLQAVILNKAEVVKKAIRVSCSDNRLDFEQPDNTGHTLLMKAVQKGSIAITEMLLEYGVKVNSQQANGMTALMIAAEQNNTGLVALLLKYGANSSLYTVQADQAETAIMKAIKRQQKDVVSLMLRVGVNLAAPTCSSVSVLELAIERRNPHIEALVRTHSQRLEQAFRSRVLATLGDTVELMDSLFALQCFPLREAQDFEVKFNSFIPPLAVGEGFILFIAHTKINDKGVRCRFHGGCPISSVVLNGITQSPLTKEVNFVTSCHPIVTGCNTLRIYKQADYTSKAKLLVQAFRAKLLPC</sequence>
<dbReference type="PROSITE" id="PS50088">
    <property type="entry name" value="ANK_REPEAT"/>
    <property type="match status" value="2"/>
</dbReference>
<feature type="region of interest" description="Disordered" evidence="4">
    <location>
        <begin position="268"/>
        <end position="303"/>
    </location>
</feature>
<feature type="compositionally biased region" description="Low complexity" evidence="4">
    <location>
        <begin position="268"/>
        <end position="282"/>
    </location>
</feature>
<dbReference type="InterPro" id="IPR000953">
    <property type="entry name" value="Chromo/chromo_shadow_dom"/>
</dbReference>
<dbReference type="Gene3D" id="1.25.40.20">
    <property type="entry name" value="Ankyrin repeat-containing domain"/>
    <property type="match status" value="1"/>
</dbReference>
<feature type="compositionally biased region" description="Acidic residues" evidence="4">
    <location>
        <begin position="81"/>
        <end position="90"/>
    </location>
</feature>
<feature type="domain" description="Chromo" evidence="5">
    <location>
        <begin position="1"/>
        <end position="47"/>
    </location>
</feature>
<dbReference type="AlphaFoldDB" id="A0AAV4JQU1"/>
<comment type="caution">
    <text evidence="6">The sequence shown here is derived from an EMBL/GenBank/DDBJ whole genome shotgun (WGS) entry which is preliminary data.</text>
</comment>
<feature type="compositionally biased region" description="Low complexity" evidence="4">
    <location>
        <begin position="525"/>
        <end position="571"/>
    </location>
</feature>
<dbReference type="SUPFAM" id="SSF54160">
    <property type="entry name" value="Chromo domain-like"/>
    <property type="match status" value="1"/>
</dbReference>
<keyword evidence="2 3" id="KW-0040">ANK repeat</keyword>
<dbReference type="InterPro" id="IPR036770">
    <property type="entry name" value="Ankyrin_rpt-contain_sf"/>
</dbReference>
<protein>
    <submittedName>
        <fullName evidence="6">M-phase phosphoprotein 8</fullName>
    </submittedName>
</protein>
<gene>
    <name evidence="6" type="ORF">ElyMa_007019600</name>
</gene>
<dbReference type="InterPro" id="IPR023780">
    <property type="entry name" value="Chromo_domain"/>
</dbReference>
<keyword evidence="7" id="KW-1185">Reference proteome</keyword>
<feature type="compositionally biased region" description="Polar residues" evidence="4">
    <location>
        <begin position="628"/>
        <end position="640"/>
    </location>
</feature>
<feature type="region of interest" description="Disordered" evidence="4">
    <location>
        <begin position="66"/>
        <end position="90"/>
    </location>
</feature>
<feature type="compositionally biased region" description="Polar residues" evidence="4">
    <location>
        <begin position="579"/>
        <end position="606"/>
    </location>
</feature>
<feature type="compositionally biased region" description="Polar residues" evidence="4">
    <location>
        <begin position="670"/>
        <end position="686"/>
    </location>
</feature>
<accession>A0AAV4JQU1</accession>
<dbReference type="PANTHER" id="PTHR24198:SF165">
    <property type="entry name" value="ANKYRIN REPEAT-CONTAINING PROTEIN-RELATED"/>
    <property type="match status" value="1"/>
</dbReference>
<dbReference type="InterPro" id="IPR016197">
    <property type="entry name" value="Chromo-like_dom_sf"/>
</dbReference>
<dbReference type="PROSITE" id="PS50297">
    <property type="entry name" value="ANK_REP_REGION"/>
    <property type="match status" value="2"/>
</dbReference>
<dbReference type="CDD" id="cd00024">
    <property type="entry name" value="CD_CSD"/>
    <property type="match status" value="1"/>
</dbReference>
<dbReference type="Pfam" id="PF12796">
    <property type="entry name" value="Ank_2"/>
    <property type="match status" value="1"/>
</dbReference>
<feature type="repeat" description="ANK" evidence="3">
    <location>
        <begin position="887"/>
        <end position="919"/>
    </location>
</feature>
<organism evidence="6 7">
    <name type="scientific">Elysia marginata</name>
    <dbReference type="NCBI Taxonomy" id="1093978"/>
    <lineage>
        <taxon>Eukaryota</taxon>
        <taxon>Metazoa</taxon>
        <taxon>Spiralia</taxon>
        <taxon>Lophotrochozoa</taxon>
        <taxon>Mollusca</taxon>
        <taxon>Gastropoda</taxon>
        <taxon>Heterobranchia</taxon>
        <taxon>Euthyneura</taxon>
        <taxon>Panpulmonata</taxon>
        <taxon>Sacoglossa</taxon>
        <taxon>Placobranchoidea</taxon>
        <taxon>Plakobranchidae</taxon>
        <taxon>Elysia</taxon>
    </lineage>
</organism>
<evidence type="ECO:0000313" key="6">
    <source>
        <dbReference type="EMBL" id="GFS25139.1"/>
    </source>
</evidence>
<dbReference type="PROSITE" id="PS50013">
    <property type="entry name" value="CHROMO_2"/>
    <property type="match status" value="1"/>
</dbReference>
<dbReference type="Gene3D" id="2.40.50.40">
    <property type="match status" value="1"/>
</dbReference>
<dbReference type="InterPro" id="IPR002110">
    <property type="entry name" value="Ankyrin_rpt"/>
</dbReference>
<feature type="compositionally biased region" description="Polar residues" evidence="4">
    <location>
        <begin position="285"/>
        <end position="303"/>
    </location>
</feature>
<feature type="non-terminal residue" evidence="6">
    <location>
        <position position="1"/>
    </location>
</feature>
<feature type="compositionally biased region" description="Polar residues" evidence="4">
    <location>
        <begin position="214"/>
        <end position="224"/>
    </location>
</feature>
<feature type="region of interest" description="Disordered" evidence="4">
    <location>
        <begin position="732"/>
        <end position="764"/>
    </location>
</feature>
<feature type="region of interest" description="Disordered" evidence="4">
    <location>
        <begin position="179"/>
        <end position="248"/>
    </location>
</feature>
<feature type="compositionally biased region" description="Low complexity" evidence="4">
    <location>
        <begin position="181"/>
        <end position="196"/>
    </location>
</feature>
<feature type="repeat" description="ANK" evidence="3">
    <location>
        <begin position="854"/>
        <end position="886"/>
    </location>
</feature>
<dbReference type="PANTHER" id="PTHR24198">
    <property type="entry name" value="ANKYRIN REPEAT AND PROTEIN KINASE DOMAIN-CONTAINING PROTEIN"/>
    <property type="match status" value="1"/>
</dbReference>
<feature type="compositionally biased region" description="Low complexity" evidence="4">
    <location>
        <begin position="238"/>
        <end position="248"/>
    </location>
</feature>
<dbReference type="SMART" id="SM00248">
    <property type="entry name" value="ANK"/>
    <property type="match status" value="3"/>
</dbReference>
<feature type="region of interest" description="Disordered" evidence="4">
    <location>
        <begin position="428"/>
        <end position="686"/>
    </location>
</feature>
<evidence type="ECO:0000259" key="5">
    <source>
        <dbReference type="PROSITE" id="PS50013"/>
    </source>
</evidence>
<reference evidence="6 7" key="1">
    <citation type="journal article" date="2021" name="Elife">
        <title>Chloroplast acquisition without the gene transfer in kleptoplastic sea slugs, Plakobranchus ocellatus.</title>
        <authorList>
            <person name="Maeda T."/>
            <person name="Takahashi S."/>
            <person name="Yoshida T."/>
            <person name="Shimamura S."/>
            <person name="Takaki Y."/>
            <person name="Nagai Y."/>
            <person name="Toyoda A."/>
            <person name="Suzuki Y."/>
            <person name="Arimoto A."/>
            <person name="Ishii H."/>
            <person name="Satoh N."/>
            <person name="Nishiyama T."/>
            <person name="Hasebe M."/>
            <person name="Maruyama T."/>
            <person name="Minagawa J."/>
            <person name="Obokata J."/>
            <person name="Shigenobu S."/>
        </authorList>
    </citation>
    <scope>NUCLEOTIDE SEQUENCE [LARGE SCALE GENOMIC DNA]</scope>
</reference>
<evidence type="ECO:0000256" key="1">
    <source>
        <dbReference type="ARBA" id="ARBA00022737"/>
    </source>
</evidence>
<evidence type="ECO:0000256" key="4">
    <source>
        <dbReference type="SAM" id="MobiDB-lite"/>
    </source>
</evidence>
<feature type="compositionally biased region" description="Polar residues" evidence="4">
    <location>
        <begin position="502"/>
        <end position="524"/>
    </location>
</feature>
<feature type="region of interest" description="Disordered" evidence="4">
    <location>
        <begin position="142"/>
        <end position="164"/>
    </location>
</feature>
<evidence type="ECO:0000313" key="7">
    <source>
        <dbReference type="Proteomes" id="UP000762676"/>
    </source>
</evidence>
<evidence type="ECO:0000256" key="2">
    <source>
        <dbReference type="ARBA" id="ARBA00023043"/>
    </source>
</evidence>
<dbReference type="Pfam" id="PF00385">
    <property type="entry name" value="Chromo"/>
    <property type="match status" value="1"/>
</dbReference>
<dbReference type="SUPFAM" id="SSF48403">
    <property type="entry name" value="Ankyrin repeat"/>
    <property type="match status" value="1"/>
</dbReference>
<feature type="compositionally biased region" description="Low complexity" evidence="4">
    <location>
        <begin position="459"/>
        <end position="501"/>
    </location>
</feature>
<proteinExistence type="predicted"/>
<keyword evidence="1" id="KW-0677">Repeat</keyword>
<evidence type="ECO:0000256" key="3">
    <source>
        <dbReference type="PROSITE-ProRule" id="PRU00023"/>
    </source>
</evidence>
<name>A0AAV4JQU1_9GAST</name>